<evidence type="ECO:0000313" key="2">
    <source>
        <dbReference type="EMBL" id="AJB41342.1"/>
    </source>
</evidence>
<evidence type="ECO:0000313" key="3">
    <source>
        <dbReference type="Proteomes" id="UP000266720"/>
    </source>
</evidence>
<dbReference type="GeneID" id="25405725"/>
<keyword evidence="1" id="KW-1133">Transmembrane helix</keyword>
<reference evidence="3" key="1">
    <citation type="book" date="2010" name="EXTREMOPHILES" publisher="0:0-0">
        <title>Complete genome sequences of ten hyperthermophilic archaea reveal their metabolic capabilities and possible ecological roles.</title>
        <editorList>
            <person name="?"/>
        </editorList>
        <authorList>
            <person name="Ravin N.V."/>
            <person name="Mardanov A.V."/>
            <person name="Bonch-Osmolovskaya E.A."/>
            <person name="Skryabin K.G."/>
        </authorList>
    </citation>
    <scope>NUCLEOTIDE SEQUENCE [LARGE SCALE GENOMIC DNA]</scope>
    <source>
        <strain evidence="3">1505</strain>
    </source>
</reference>
<evidence type="ECO:0000256" key="1">
    <source>
        <dbReference type="SAM" id="Phobius"/>
    </source>
</evidence>
<feature type="transmembrane region" description="Helical" evidence="1">
    <location>
        <begin position="30"/>
        <end position="49"/>
    </location>
</feature>
<dbReference type="Proteomes" id="UP000266720">
    <property type="component" value="Chromosome"/>
</dbReference>
<dbReference type="EMBL" id="CP007493">
    <property type="protein sequence ID" value="AJB41342.1"/>
    <property type="molecule type" value="Genomic_DNA"/>
</dbReference>
<gene>
    <name evidence="2" type="ORF">TCARB_0266</name>
</gene>
<feature type="transmembrane region" description="Helical" evidence="1">
    <location>
        <begin position="136"/>
        <end position="159"/>
    </location>
</feature>
<accession>A0A3G1A4G6</accession>
<proteinExistence type="predicted"/>
<dbReference type="STRING" id="697581.TCARB_0266"/>
<dbReference type="RefSeq" id="WP_052886466.1">
    <property type="nucleotide sequence ID" value="NZ_CP007493.1"/>
</dbReference>
<feature type="transmembrane region" description="Helical" evidence="1">
    <location>
        <begin position="98"/>
        <end position="116"/>
    </location>
</feature>
<dbReference type="AlphaFoldDB" id="A0A3G1A4G6"/>
<sequence length="247" mass="28502">MNRALLLQYLIGLVLLVVFAFLNANFPQYTSWIFLLYFIALMSIMFVLMGKQTQTLLKDLDEIKRGETLYKSNMEEVVKLREKDLQNTQPELMGQFKATLVPFFSLLVFIFVFYIPQVRDFFFQAGRMLAPVDTKMASFFEYLFLYGFFYVISLISGLYTRRLQAKTGTLVIATNYVVTSKGVIVDERMPIKFPLKGNIGVDSRRKFVELETVQQVMGSTVKQRIRLYASEPSKLANLLKTYGATTK</sequence>
<name>A0A3G1A4G6_9CREN</name>
<organism evidence="2 3">
    <name type="scientific">Thermofilum adornatum 1505</name>
    <dbReference type="NCBI Taxonomy" id="697581"/>
    <lineage>
        <taxon>Archaea</taxon>
        <taxon>Thermoproteota</taxon>
        <taxon>Thermoprotei</taxon>
        <taxon>Thermofilales</taxon>
        <taxon>Thermofilaceae</taxon>
        <taxon>Thermofilum</taxon>
    </lineage>
</organism>
<evidence type="ECO:0008006" key="4">
    <source>
        <dbReference type="Google" id="ProtNLM"/>
    </source>
</evidence>
<keyword evidence="1" id="KW-0472">Membrane</keyword>
<dbReference type="InterPro" id="IPR009198">
    <property type="entry name" value="UCP014484_TM"/>
</dbReference>
<keyword evidence="1" id="KW-0812">Transmembrane</keyword>
<protein>
    <recommendedName>
        <fullName evidence="4">DUF2208 domain-containing protein</fullName>
    </recommendedName>
</protein>
<dbReference type="KEGG" id="tcb:TCARB_0266"/>
<dbReference type="Pfam" id="PF09973">
    <property type="entry name" value="DUF2208"/>
    <property type="match status" value="1"/>
</dbReference>